<accession>A0ABR1RCD3</accession>
<dbReference type="InterPro" id="IPR036291">
    <property type="entry name" value="NAD(P)-bd_dom_sf"/>
</dbReference>
<evidence type="ECO:0000313" key="5">
    <source>
        <dbReference type="Proteomes" id="UP001396898"/>
    </source>
</evidence>
<dbReference type="SUPFAM" id="SSF51735">
    <property type="entry name" value="NAD(P)-binding Rossmann-fold domains"/>
    <property type="match status" value="1"/>
</dbReference>
<keyword evidence="5" id="KW-1185">Reference proteome</keyword>
<protein>
    <recommendedName>
        <fullName evidence="3">NmrA-like domain-containing protein</fullName>
    </recommendedName>
</protein>
<evidence type="ECO:0000256" key="2">
    <source>
        <dbReference type="ARBA" id="ARBA00023002"/>
    </source>
</evidence>
<dbReference type="Gene3D" id="3.40.50.720">
    <property type="entry name" value="NAD(P)-binding Rossmann-like Domain"/>
    <property type="match status" value="1"/>
</dbReference>
<name>A0ABR1RCD3_9PEZI</name>
<dbReference type="InterPro" id="IPR008030">
    <property type="entry name" value="NmrA-like"/>
</dbReference>
<dbReference type="Pfam" id="PF05368">
    <property type="entry name" value="NmrA"/>
    <property type="match status" value="1"/>
</dbReference>
<dbReference type="PANTHER" id="PTHR47706">
    <property type="entry name" value="NMRA-LIKE FAMILY PROTEIN"/>
    <property type="match status" value="1"/>
</dbReference>
<evidence type="ECO:0000313" key="4">
    <source>
        <dbReference type="EMBL" id="KAK8008155.1"/>
    </source>
</evidence>
<keyword evidence="1" id="KW-0521">NADP</keyword>
<keyword evidence="2" id="KW-0560">Oxidoreductase</keyword>
<gene>
    <name evidence="4" type="ORF">PG991_010706</name>
</gene>
<dbReference type="InterPro" id="IPR051609">
    <property type="entry name" value="NmrA/Isoflavone_reductase-like"/>
</dbReference>
<dbReference type="EMBL" id="JAQQWI010000016">
    <property type="protein sequence ID" value="KAK8008155.1"/>
    <property type="molecule type" value="Genomic_DNA"/>
</dbReference>
<feature type="domain" description="NmrA-like" evidence="3">
    <location>
        <begin position="6"/>
        <end position="219"/>
    </location>
</feature>
<evidence type="ECO:0000256" key="1">
    <source>
        <dbReference type="ARBA" id="ARBA00022857"/>
    </source>
</evidence>
<dbReference type="Proteomes" id="UP001396898">
    <property type="component" value="Unassembled WGS sequence"/>
</dbReference>
<evidence type="ECO:0000259" key="3">
    <source>
        <dbReference type="Pfam" id="PF05368"/>
    </source>
</evidence>
<sequence length="303" mass="32850">MSYTIKNVAIAGAGGNLGKIVTPTFVSSGKFKVRVLTRQGSSTAGLPKGVEVVEVDYSSPESLQAALAGQDAVISLITTPAAMTQLALIDAAIAAGVRRFVPSEFGSNLANPKTRANPVFKHKVVTEDYLIEKAGTTDLTYTFFYNNAFLDWALRANFIVDFTKPNPQVLDSGDTPFSATTMQSVADGLVGVMLHPEETKNRAVYVHDLVTSQNRLLELARQARPDRTWEPESVVLDDLVAVAEQRMAKGIFDFETIGPFLKRAIADPECGGVFSDGQVDNELLGLKGKTDEFILELLKDHLK</sequence>
<reference evidence="4 5" key="1">
    <citation type="submission" date="2023-01" db="EMBL/GenBank/DDBJ databases">
        <title>Analysis of 21 Apiospora genomes using comparative genomics revels a genus with tremendous synthesis potential of carbohydrate active enzymes and secondary metabolites.</title>
        <authorList>
            <person name="Sorensen T."/>
        </authorList>
    </citation>
    <scope>NUCLEOTIDE SEQUENCE [LARGE SCALE GENOMIC DNA]</scope>
    <source>
        <strain evidence="4 5">CBS 20057</strain>
    </source>
</reference>
<dbReference type="PANTHER" id="PTHR47706:SF1">
    <property type="entry name" value="CIPA-LIKE, PUTATIVE (AFU_ORTHOLOGUE AFUA_1G12460)-RELATED"/>
    <property type="match status" value="1"/>
</dbReference>
<dbReference type="CDD" id="cd05259">
    <property type="entry name" value="PCBER_SDR_a"/>
    <property type="match status" value="1"/>
</dbReference>
<dbReference type="InterPro" id="IPR045312">
    <property type="entry name" value="PCBER-like"/>
</dbReference>
<comment type="caution">
    <text evidence="4">The sequence shown here is derived from an EMBL/GenBank/DDBJ whole genome shotgun (WGS) entry which is preliminary data.</text>
</comment>
<proteinExistence type="predicted"/>
<organism evidence="4 5">
    <name type="scientific">Apiospora marii</name>
    <dbReference type="NCBI Taxonomy" id="335849"/>
    <lineage>
        <taxon>Eukaryota</taxon>
        <taxon>Fungi</taxon>
        <taxon>Dikarya</taxon>
        <taxon>Ascomycota</taxon>
        <taxon>Pezizomycotina</taxon>
        <taxon>Sordariomycetes</taxon>
        <taxon>Xylariomycetidae</taxon>
        <taxon>Amphisphaeriales</taxon>
        <taxon>Apiosporaceae</taxon>
        <taxon>Apiospora</taxon>
    </lineage>
</organism>